<keyword evidence="4 10" id="KW-1003">Cell membrane</keyword>
<evidence type="ECO:0000256" key="5">
    <source>
        <dbReference type="ARBA" id="ARBA00022618"/>
    </source>
</evidence>
<dbReference type="GO" id="GO:0005886">
    <property type="term" value="C:plasma membrane"/>
    <property type="evidence" value="ECO:0007669"/>
    <property type="project" value="UniProtKB-SubCell"/>
</dbReference>
<evidence type="ECO:0000256" key="6">
    <source>
        <dbReference type="ARBA" id="ARBA00022692"/>
    </source>
</evidence>
<feature type="transmembrane region" description="Helical" evidence="11">
    <location>
        <begin position="178"/>
        <end position="200"/>
    </location>
</feature>
<dbReference type="AlphaFoldDB" id="A0A2W4WAQ8"/>
<feature type="transmembrane region" description="Helical" evidence="11">
    <location>
        <begin position="31"/>
        <end position="52"/>
    </location>
</feature>
<dbReference type="InterPro" id="IPR040690">
    <property type="entry name" value="FtsX_ECD"/>
</dbReference>
<reference evidence="14 15" key="2">
    <citation type="submission" date="2018-06" db="EMBL/GenBank/DDBJ databases">
        <title>Metagenomic assembly of (sub)arctic Cyanobacteria and their associated microbiome from non-axenic cultures.</title>
        <authorList>
            <person name="Baurain D."/>
        </authorList>
    </citation>
    <scope>NUCLEOTIDE SEQUENCE [LARGE SCALE GENOMIC DNA]</scope>
    <source>
        <strain evidence="14">ULC066bin1</strain>
    </source>
</reference>
<dbReference type="InterPro" id="IPR003838">
    <property type="entry name" value="ABC3_permease_C"/>
</dbReference>
<organism evidence="14 15">
    <name type="scientific">Pseudanabaena frigida</name>
    <dbReference type="NCBI Taxonomy" id="945775"/>
    <lineage>
        <taxon>Bacteria</taxon>
        <taxon>Bacillati</taxon>
        <taxon>Cyanobacteriota</taxon>
        <taxon>Cyanophyceae</taxon>
        <taxon>Pseudanabaenales</taxon>
        <taxon>Pseudanabaenaceae</taxon>
        <taxon>Pseudanabaena</taxon>
    </lineage>
</organism>
<dbReference type="InterPro" id="IPR004513">
    <property type="entry name" value="FtsX"/>
</dbReference>
<feature type="transmembrane region" description="Helical" evidence="11">
    <location>
        <begin position="276"/>
        <end position="298"/>
    </location>
</feature>
<sequence>MVQNVVRFFTKIDYLLRETFLGLRRGGWMNWAAISTVAVLLFLFGASLQISWQLENVLGQLGSQLEISVYLDENIVGESMQPRLLLVDGVASARLIPKEDAWQNLMKDLGKTDLSQATQQLGGNPLVDEFKVRAISSDRVPDIAKRISGLKGINEVWYTNEVVERIGQLRRALSNSSVAIVAIFTVIAIAVITTTIRLIVLARRREIEVMQLVGATATWIYFPFVLQGIVFGITGAATAYLMLMLSLNLLGGAIVNQPELIKSLTLGLTTDLRVQLLLPAVLVIFGSVIGVLGSLLAVRRFSFNS</sequence>
<keyword evidence="6 11" id="KW-0812">Transmembrane</keyword>
<evidence type="ECO:0000259" key="12">
    <source>
        <dbReference type="Pfam" id="PF02687"/>
    </source>
</evidence>
<proteinExistence type="inferred from homology"/>
<comment type="subcellular location">
    <subcellularLocation>
        <location evidence="1">Cell membrane</location>
        <topology evidence="1">Multi-pass membrane protein</topology>
    </subcellularLocation>
</comment>
<keyword evidence="9 10" id="KW-0131">Cell cycle</keyword>
<dbReference type="PANTHER" id="PTHR47755:SF1">
    <property type="entry name" value="CELL DIVISION PROTEIN FTSX"/>
    <property type="match status" value="1"/>
</dbReference>
<evidence type="ECO:0000256" key="7">
    <source>
        <dbReference type="ARBA" id="ARBA00022989"/>
    </source>
</evidence>
<evidence type="ECO:0000256" key="9">
    <source>
        <dbReference type="ARBA" id="ARBA00023306"/>
    </source>
</evidence>
<comment type="caution">
    <text evidence="14">The sequence shown here is derived from an EMBL/GenBank/DDBJ whole genome shotgun (WGS) entry which is preliminary data.</text>
</comment>
<dbReference type="Proteomes" id="UP000249467">
    <property type="component" value="Unassembled WGS sequence"/>
</dbReference>
<evidence type="ECO:0000313" key="14">
    <source>
        <dbReference type="EMBL" id="PZO42123.1"/>
    </source>
</evidence>
<comment type="similarity">
    <text evidence="2 10">Belongs to the ABC-4 integral membrane protein family. FtsX subfamily.</text>
</comment>
<accession>A0A2W4WAQ8</accession>
<evidence type="ECO:0000256" key="8">
    <source>
        <dbReference type="ARBA" id="ARBA00023136"/>
    </source>
</evidence>
<dbReference type="Gene3D" id="3.30.70.3040">
    <property type="match status" value="1"/>
</dbReference>
<evidence type="ECO:0000256" key="4">
    <source>
        <dbReference type="ARBA" id="ARBA00022475"/>
    </source>
</evidence>
<feature type="domain" description="FtsX extracellular" evidence="13">
    <location>
        <begin position="65"/>
        <end position="156"/>
    </location>
</feature>
<evidence type="ECO:0000256" key="1">
    <source>
        <dbReference type="ARBA" id="ARBA00004651"/>
    </source>
</evidence>
<feature type="domain" description="ABC3 transporter permease C-terminal" evidence="12">
    <location>
        <begin position="179"/>
        <end position="302"/>
    </location>
</feature>
<dbReference type="Pfam" id="PF02687">
    <property type="entry name" value="FtsX"/>
    <property type="match status" value="1"/>
</dbReference>
<evidence type="ECO:0000256" key="11">
    <source>
        <dbReference type="SAM" id="Phobius"/>
    </source>
</evidence>
<dbReference type="EMBL" id="QBML01000008">
    <property type="protein sequence ID" value="PZO42123.1"/>
    <property type="molecule type" value="Genomic_DNA"/>
</dbReference>
<name>A0A2W4WAQ8_9CYAN</name>
<evidence type="ECO:0000256" key="10">
    <source>
        <dbReference type="PIRNR" id="PIRNR003097"/>
    </source>
</evidence>
<evidence type="ECO:0000259" key="13">
    <source>
        <dbReference type="Pfam" id="PF18075"/>
    </source>
</evidence>
<evidence type="ECO:0000256" key="3">
    <source>
        <dbReference type="ARBA" id="ARBA00021907"/>
    </source>
</evidence>
<evidence type="ECO:0000256" key="2">
    <source>
        <dbReference type="ARBA" id="ARBA00007379"/>
    </source>
</evidence>
<keyword evidence="7 11" id="KW-1133">Transmembrane helix</keyword>
<gene>
    <name evidence="14" type="ORF">DCF19_07705</name>
</gene>
<dbReference type="GO" id="GO:0051301">
    <property type="term" value="P:cell division"/>
    <property type="evidence" value="ECO:0007669"/>
    <property type="project" value="UniProtKB-KW"/>
</dbReference>
<protein>
    <recommendedName>
        <fullName evidence="3 10">Cell division protein FtsX</fullName>
    </recommendedName>
</protein>
<dbReference type="PANTHER" id="PTHR47755">
    <property type="entry name" value="CELL DIVISION PROTEIN FTSX"/>
    <property type="match status" value="1"/>
</dbReference>
<reference evidence="14 15" key="1">
    <citation type="submission" date="2018-04" db="EMBL/GenBank/DDBJ databases">
        <authorList>
            <person name="Go L.Y."/>
            <person name="Mitchell J.A."/>
        </authorList>
    </citation>
    <scope>NUCLEOTIDE SEQUENCE [LARGE SCALE GENOMIC DNA]</scope>
    <source>
        <strain evidence="14">ULC066bin1</strain>
    </source>
</reference>
<keyword evidence="5 10" id="KW-0132">Cell division</keyword>
<dbReference type="Pfam" id="PF18075">
    <property type="entry name" value="FtsX_ECD"/>
    <property type="match status" value="1"/>
</dbReference>
<evidence type="ECO:0000313" key="15">
    <source>
        <dbReference type="Proteomes" id="UP000249467"/>
    </source>
</evidence>
<keyword evidence="8 10" id="KW-0472">Membrane</keyword>
<dbReference type="PIRSF" id="PIRSF003097">
    <property type="entry name" value="FtsX"/>
    <property type="match status" value="1"/>
</dbReference>